<keyword evidence="3" id="KW-1185">Reference proteome</keyword>
<feature type="compositionally biased region" description="Polar residues" evidence="1">
    <location>
        <begin position="161"/>
        <end position="187"/>
    </location>
</feature>
<evidence type="ECO:0000313" key="2">
    <source>
        <dbReference type="EMBL" id="VED67074.1"/>
    </source>
</evidence>
<reference evidence="2 3" key="1">
    <citation type="submission" date="2018-12" db="EMBL/GenBank/DDBJ databases">
        <authorList>
            <consortium name="Pathogen Informatics"/>
        </authorList>
    </citation>
    <scope>NUCLEOTIDE SEQUENCE [LARGE SCALE GENOMIC DNA]</scope>
    <source>
        <strain evidence="2 3">NCTC3166</strain>
    </source>
</reference>
<organism evidence="2 3">
    <name type="scientific">Streptococcus viridans</name>
    <dbReference type="NCBI Taxonomy" id="78535"/>
    <lineage>
        <taxon>Bacteria</taxon>
        <taxon>Bacillati</taxon>
        <taxon>Bacillota</taxon>
        <taxon>Bacilli</taxon>
        <taxon>Lactobacillales</taxon>
        <taxon>Streptococcaceae</taxon>
        <taxon>Streptococcus</taxon>
    </lineage>
</organism>
<protein>
    <submittedName>
        <fullName evidence="2">Uncharacterized protein</fullName>
    </submittedName>
</protein>
<accession>A0A447Z456</accession>
<evidence type="ECO:0000313" key="3">
    <source>
        <dbReference type="Proteomes" id="UP000270025"/>
    </source>
</evidence>
<dbReference type="RefSeq" id="WP_126404125.1">
    <property type="nucleotide sequence ID" value="NZ_LR134266.1"/>
</dbReference>
<dbReference type="Proteomes" id="UP000270025">
    <property type="component" value="Chromosome"/>
</dbReference>
<sequence length="187" mass="20743">MKRPIYLSIALAGSLALGGLLAVLPPLPFSLPSAQLACHGKGQCDLQQPLEKPPYFREDEGSLREMSLIQPIPGESDSHIEFKCLVEYNGWFRRIIRVKDVKVISKTKEFKGKIDYSIPDPNKIEIQANGQFISPNDSSSFSNHEIISQPSQTSQPISVSEKGQANFETSSEASETQSVQFESNLKF</sequence>
<dbReference type="KEGG" id="svf:NCTC3166_00889"/>
<feature type="region of interest" description="Disordered" evidence="1">
    <location>
        <begin position="139"/>
        <end position="187"/>
    </location>
</feature>
<name>A0A447Z456_9STRE</name>
<evidence type="ECO:0000256" key="1">
    <source>
        <dbReference type="SAM" id="MobiDB-lite"/>
    </source>
</evidence>
<proteinExistence type="predicted"/>
<gene>
    <name evidence="2" type="ORF">NCTC3166_00889</name>
</gene>
<dbReference type="AlphaFoldDB" id="A0A447Z456"/>
<dbReference type="EMBL" id="LR134266">
    <property type="protein sequence ID" value="VED67074.1"/>
    <property type="molecule type" value="Genomic_DNA"/>
</dbReference>
<feature type="compositionally biased region" description="Low complexity" evidence="1">
    <location>
        <begin position="146"/>
        <end position="160"/>
    </location>
</feature>